<comment type="caution">
    <text evidence="4">The sequence shown here is derived from an EMBL/GenBank/DDBJ whole genome shotgun (WGS) entry which is preliminary data.</text>
</comment>
<organism evidence="4 5">
    <name type="scientific">Euplotes crassus</name>
    <dbReference type="NCBI Taxonomy" id="5936"/>
    <lineage>
        <taxon>Eukaryota</taxon>
        <taxon>Sar</taxon>
        <taxon>Alveolata</taxon>
        <taxon>Ciliophora</taxon>
        <taxon>Intramacronucleata</taxon>
        <taxon>Spirotrichea</taxon>
        <taxon>Hypotrichia</taxon>
        <taxon>Euplotida</taxon>
        <taxon>Euplotidae</taxon>
        <taxon>Moneuplotes</taxon>
    </lineage>
</organism>
<dbReference type="PANTHER" id="PTHR10648:SF1">
    <property type="entry name" value="SERINE_THREONINE-PROTEIN PHOSPHATASE 4 REGULATORY SUBUNIT 1"/>
    <property type="match status" value="1"/>
</dbReference>
<name>A0AAD2D812_EUPCR</name>
<reference evidence="4" key="1">
    <citation type="submission" date="2023-07" db="EMBL/GenBank/DDBJ databases">
        <authorList>
            <consortium name="AG Swart"/>
            <person name="Singh M."/>
            <person name="Singh A."/>
            <person name="Seah K."/>
            <person name="Emmerich C."/>
        </authorList>
    </citation>
    <scope>NUCLEOTIDE SEQUENCE</scope>
    <source>
        <strain evidence="4">DP1</strain>
    </source>
</reference>
<dbReference type="PROSITE" id="PS50077">
    <property type="entry name" value="HEAT_REPEAT"/>
    <property type="match status" value="1"/>
</dbReference>
<evidence type="ECO:0000313" key="4">
    <source>
        <dbReference type="EMBL" id="CAI2382925.1"/>
    </source>
</evidence>
<dbReference type="SUPFAM" id="SSF48371">
    <property type="entry name" value="ARM repeat"/>
    <property type="match status" value="1"/>
</dbReference>
<sequence>MSNDLDDLFSASLDANDLQEIEKDKYGTKWSSPTQNPVPESPEISIFAKRKFVESMKENCSPENSQKLSKLITDESDPQDQNIFEYSQDSLDLSSNEDISAAIEKYEKLLGTDLKNSDSFKQMSGSFGSSGNSWGLNDRELIEEEKISHSQASKNENSEGPNGENTNNDSTEDTSAINTILSNSNFSLTQYLENDDLKLTPEERLVKQREAIIEKVKKMCDIFSKYNKTDRENYLQEMHLILRILKFEEIIDNIIPSFNIFIEESDDLKAKFLLILPEVIDFLIKENFDTSIDQIVLNVFPTLESLLKKSNDEIREKIIEALTKISDKIGKKEASSSLNNIILSLVGTFQSNEEIIYKLIHAFAEKYIKMKEIKEFCKAYHEEYNKTKSPLAKRLLAHALASISMNCKKNTSRKYVLPTFLILCEDAHWGVRKACVESMEKFLTAYFQNHEPQKKDVVKILCIIDNLIKDESKWVKNTMFSEFGKIIYQISLYNQTDLSKNIDKLIVNYIEEGLKDDLDDPELINYNISYNMPCLILVSSPKLWKFIRNSYTSLCGHSSINIRKTLASSFHEVFKTLHGCQTRSMFESQLLEIFCNFMGDIEQIKFKILQNSEKYWNFWSQETQEILFKVVSDMYSFEDCWRLQQVKARMIKTIVENYSIEKLTSHTMLQKWEKLLDSDNYSVQCAVSENLCFYISKVMKDGNSIAREKCKEIYTSYFNAKNYKKRILFIHMTHLLIKHDIELFKNEFSSMYVSLSQDKVKNVKIFLTKILNEYGDLISQVEELEDVEANLQDSGIKEIEIIYNQSTKESHCILPIKYEIFYLNFIEQSDPALSHLAIQVSDPDNPELLMDKSEDAYLEKNNGSSKEDPSSLPKPLLKTTSAMKDEFQEFDDFLAQLND</sequence>
<gene>
    <name evidence="4" type="ORF">ECRASSUSDP1_LOCUS24415</name>
</gene>
<protein>
    <submittedName>
        <fullName evidence="4">Uncharacterized protein</fullName>
    </submittedName>
</protein>
<keyword evidence="5" id="KW-1185">Reference proteome</keyword>
<evidence type="ECO:0000256" key="3">
    <source>
        <dbReference type="SAM" id="MobiDB-lite"/>
    </source>
</evidence>
<evidence type="ECO:0000256" key="2">
    <source>
        <dbReference type="PROSITE-ProRule" id="PRU00103"/>
    </source>
</evidence>
<dbReference type="InterPro" id="IPR021133">
    <property type="entry name" value="HEAT_type_2"/>
</dbReference>
<dbReference type="Gene3D" id="1.25.10.10">
    <property type="entry name" value="Leucine-rich Repeat Variant"/>
    <property type="match status" value="1"/>
</dbReference>
<dbReference type="GO" id="GO:0019888">
    <property type="term" value="F:protein phosphatase regulator activity"/>
    <property type="evidence" value="ECO:0007669"/>
    <property type="project" value="TreeGrafter"/>
</dbReference>
<dbReference type="AlphaFoldDB" id="A0AAD2D812"/>
<dbReference type="GO" id="GO:0005737">
    <property type="term" value="C:cytoplasm"/>
    <property type="evidence" value="ECO:0007669"/>
    <property type="project" value="TreeGrafter"/>
</dbReference>
<feature type="region of interest" description="Disordered" evidence="3">
    <location>
        <begin position="146"/>
        <end position="173"/>
    </location>
</feature>
<accession>A0AAD2D812</accession>
<keyword evidence="1" id="KW-0677">Repeat</keyword>
<evidence type="ECO:0000313" key="5">
    <source>
        <dbReference type="Proteomes" id="UP001295684"/>
    </source>
</evidence>
<dbReference type="InterPro" id="IPR016024">
    <property type="entry name" value="ARM-type_fold"/>
</dbReference>
<dbReference type="Proteomes" id="UP001295684">
    <property type="component" value="Unassembled WGS sequence"/>
</dbReference>
<feature type="repeat" description="HEAT" evidence="2">
    <location>
        <begin position="299"/>
        <end position="337"/>
    </location>
</feature>
<dbReference type="InterPro" id="IPR051023">
    <property type="entry name" value="PP2A_Regulatory_Subunit_A"/>
</dbReference>
<proteinExistence type="predicted"/>
<feature type="compositionally biased region" description="Polar residues" evidence="3">
    <location>
        <begin position="149"/>
        <end position="173"/>
    </location>
</feature>
<dbReference type="EMBL" id="CAMPGE010025141">
    <property type="protein sequence ID" value="CAI2382925.1"/>
    <property type="molecule type" value="Genomic_DNA"/>
</dbReference>
<dbReference type="InterPro" id="IPR011989">
    <property type="entry name" value="ARM-like"/>
</dbReference>
<evidence type="ECO:0000256" key="1">
    <source>
        <dbReference type="ARBA" id="ARBA00022737"/>
    </source>
</evidence>
<dbReference type="PANTHER" id="PTHR10648">
    <property type="entry name" value="SERINE/THREONINE-PROTEIN PHOSPHATASE PP2A 65 KDA REGULATORY SUBUNIT"/>
    <property type="match status" value="1"/>
</dbReference>